<dbReference type="Proteomes" id="UP000033202">
    <property type="component" value="Unassembled WGS sequence"/>
</dbReference>
<proteinExistence type="predicted"/>
<keyword evidence="3" id="KW-1185">Reference proteome</keyword>
<evidence type="ECO:0000313" key="3">
    <source>
        <dbReference type="Proteomes" id="UP000033202"/>
    </source>
</evidence>
<dbReference type="EMBL" id="BBWU01000046">
    <property type="protein sequence ID" value="GAO40308.1"/>
    <property type="molecule type" value="Genomic_DNA"/>
</dbReference>
<accession>A0A0E9MS35</accession>
<comment type="caution">
    <text evidence="2">The sequence shown here is derived from an EMBL/GenBank/DDBJ whole genome shotgun (WGS) entry which is preliminary data.</text>
</comment>
<feature type="region of interest" description="Disordered" evidence="1">
    <location>
        <begin position="1"/>
        <end position="22"/>
    </location>
</feature>
<feature type="compositionally biased region" description="Basic and acidic residues" evidence="1">
    <location>
        <begin position="10"/>
        <end position="22"/>
    </location>
</feature>
<dbReference type="STRING" id="1219043.SCH01S_46_00150"/>
<sequence length="78" mass="8750">MAMLTAQPVERGHDVLDPIRTNDCHRIPEQPCRATGSRVVEKDERTHARLEAERGRLGKQILPLQGRISGPQYVPVTP</sequence>
<evidence type="ECO:0000256" key="1">
    <source>
        <dbReference type="SAM" id="MobiDB-lite"/>
    </source>
</evidence>
<gene>
    <name evidence="2" type="ORF">SCH01S_46_00150</name>
</gene>
<protein>
    <submittedName>
        <fullName evidence="2">Uncharacterized protein</fullName>
    </submittedName>
</protein>
<reference evidence="2 3" key="1">
    <citation type="submission" date="2015-04" db="EMBL/GenBank/DDBJ databases">
        <title>Whole genome shotgun sequence of Sphingomonas changbaiensis NBRC 104936.</title>
        <authorList>
            <person name="Katano-Makiyama Y."/>
            <person name="Hosoyama A."/>
            <person name="Hashimoto M."/>
            <person name="Noguchi M."/>
            <person name="Tsuchikane K."/>
            <person name="Ohji S."/>
            <person name="Yamazoe A."/>
            <person name="Ichikawa N."/>
            <person name="Kimura A."/>
            <person name="Fujita N."/>
        </authorList>
    </citation>
    <scope>NUCLEOTIDE SEQUENCE [LARGE SCALE GENOMIC DNA]</scope>
    <source>
        <strain evidence="2 3">NBRC 104936</strain>
    </source>
</reference>
<dbReference type="AlphaFoldDB" id="A0A0E9MS35"/>
<name>A0A0E9MS35_9SPHN</name>
<evidence type="ECO:0000313" key="2">
    <source>
        <dbReference type="EMBL" id="GAO40308.1"/>
    </source>
</evidence>
<organism evidence="2 3">
    <name type="scientific">Sphingomonas changbaiensis NBRC 104936</name>
    <dbReference type="NCBI Taxonomy" id="1219043"/>
    <lineage>
        <taxon>Bacteria</taxon>
        <taxon>Pseudomonadati</taxon>
        <taxon>Pseudomonadota</taxon>
        <taxon>Alphaproteobacteria</taxon>
        <taxon>Sphingomonadales</taxon>
        <taxon>Sphingomonadaceae</taxon>
        <taxon>Sphingomonas</taxon>
    </lineage>
</organism>